<comment type="caution">
    <text evidence="1">The sequence shown here is derived from an EMBL/GenBank/DDBJ whole genome shotgun (WGS) entry which is preliminary data.</text>
</comment>
<dbReference type="EMBL" id="BKCJ011306956">
    <property type="protein sequence ID" value="GFD18345.1"/>
    <property type="molecule type" value="Genomic_DNA"/>
</dbReference>
<evidence type="ECO:0000313" key="1">
    <source>
        <dbReference type="EMBL" id="GFD18345.1"/>
    </source>
</evidence>
<accession>A0A699U528</accession>
<proteinExistence type="predicted"/>
<dbReference type="AlphaFoldDB" id="A0A699U528"/>
<protein>
    <submittedName>
        <fullName evidence="1">Uncharacterized protein</fullName>
    </submittedName>
</protein>
<organism evidence="1">
    <name type="scientific">Tanacetum cinerariifolium</name>
    <name type="common">Dalmatian daisy</name>
    <name type="synonym">Chrysanthemum cinerariifolium</name>
    <dbReference type="NCBI Taxonomy" id="118510"/>
    <lineage>
        <taxon>Eukaryota</taxon>
        <taxon>Viridiplantae</taxon>
        <taxon>Streptophyta</taxon>
        <taxon>Embryophyta</taxon>
        <taxon>Tracheophyta</taxon>
        <taxon>Spermatophyta</taxon>
        <taxon>Magnoliopsida</taxon>
        <taxon>eudicotyledons</taxon>
        <taxon>Gunneridae</taxon>
        <taxon>Pentapetalae</taxon>
        <taxon>asterids</taxon>
        <taxon>campanulids</taxon>
        <taxon>Asterales</taxon>
        <taxon>Asteraceae</taxon>
        <taxon>Asteroideae</taxon>
        <taxon>Anthemideae</taxon>
        <taxon>Anthemidinae</taxon>
        <taxon>Tanacetum</taxon>
    </lineage>
</organism>
<name>A0A699U528_TANCI</name>
<gene>
    <name evidence="1" type="ORF">Tci_890314</name>
</gene>
<reference evidence="1" key="1">
    <citation type="journal article" date="2019" name="Sci. Rep.">
        <title>Draft genome of Tanacetum cinerariifolium, the natural source of mosquito coil.</title>
        <authorList>
            <person name="Yamashiro T."/>
            <person name="Shiraishi A."/>
            <person name="Satake H."/>
            <person name="Nakayama K."/>
        </authorList>
    </citation>
    <scope>NUCLEOTIDE SEQUENCE</scope>
</reference>
<sequence length="88" mass="9630">CPGFFGVFVMKLTTGQPIDSSSCGGIDMVIKDLDLEPKIDAMMRDFLDSSRWKELSKETSSKILSGGDGAYMKTFKLISSLIAKGKMK</sequence>
<feature type="non-terminal residue" evidence="1">
    <location>
        <position position="1"/>
    </location>
</feature>